<protein>
    <submittedName>
        <fullName evidence="2">(raccoon dog) hypothetical protein</fullName>
    </submittedName>
</protein>
<accession>A0A811YXM6</accession>
<dbReference type="AlphaFoldDB" id="A0A811YXM6"/>
<dbReference type="EMBL" id="CAJHUB010000751">
    <property type="protein sequence ID" value="CAD7681216.1"/>
    <property type="molecule type" value="Genomic_DNA"/>
</dbReference>
<comment type="caution">
    <text evidence="2">The sequence shown here is derived from an EMBL/GenBank/DDBJ whole genome shotgun (WGS) entry which is preliminary data.</text>
</comment>
<reference evidence="2" key="1">
    <citation type="submission" date="2020-12" db="EMBL/GenBank/DDBJ databases">
        <authorList>
            <consortium name="Molecular Ecology Group"/>
        </authorList>
    </citation>
    <scope>NUCLEOTIDE SEQUENCE</scope>
    <source>
        <strain evidence="2">TBG_1078</strain>
    </source>
</reference>
<organism evidence="2 3">
    <name type="scientific">Nyctereutes procyonoides</name>
    <name type="common">Raccoon dog</name>
    <name type="synonym">Canis procyonoides</name>
    <dbReference type="NCBI Taxonomy" id="34880"/>
    <lineage>
        <taxon>Eukaryota</taxon>
        <taxon>Metazoa</taxon>
        <taxon>Chordata</taxon>
        <taxon>Craniata</taxon>
        <taxon>Vertebrata</taxon>
        <taxon>Euteleostomi</taxon>
        <taxon>Mammalia</taxon>
        <taxon>Eutheria</taxon>
        <taxon>Laurasiatheria</taxon>
        <taxon>Carnivora</taxon>
        <taxon>Caniformia</taxon>
        <taxon>Canidae</taxon>
        <taxon>Nyctereutes</taxon>
    </lineage>
</organism>
<feature type="region of interest" description="Disordered" evidence="1">
    <location>
        <begin position="149"/>
        <end position="178"/>
    </location>
</feature>
<evidence type="ECO:0000313" key="2">
    <source>
        <dbReference type="EMBL" id="CAD7681216.1"/>
    </source>
</evidence>
<feature type="region of interest" description="Disordered" evidence="1">
    <location>
        <begin position="102"/>
        <end position="132"/>
    </location>
</feature>
<evidence type="ECO:0000256" key="1">
    <source>
        <dbReference type="SAM" id="MobiDB-lite"/>
    </source>
</evidence>
<evidence type="ECO:0000313" key="3">
    <source>
        <dbReference type="Proteomes" id="UP000645828"/>
    </source>
</evidence>
<sequence>MGTEVSRAGPRVMQSDASPTASPIASRNRIRVSAFAKTPLVTLNEHRLEPWSEPSCNWCRMKWAERPAAGRCSGDGHTHAAETNRPYFAAGEMKMIYQHKRMSHDPKYTVGQTEGRSLPRGLGKPGHTASHRSGLRGWRLLESLRPTCSEASRPHRRPVLQNTNGPDDEGASGFLSGKNTGNSRPHYLTLYYILGMPLVLITSFQSKPLAIIFFLGGRNGITESI</sequence>
<feature type="region of interest" description="Disordered" evidence="1">
    <location>
        <begin position="1"/>
        <end position="25"/>
    </location>
</feature>
<proteinExistence type="predicted"/>
<gene>
    <name evidence="2" type="ORF">NYPRO_LOCUS14008</name>
</gene>
<keyword evidence="3" id="KW-1185">Reference proteome</keyword>
<name>A0A811YXM6_NYCPR</name>
<feature type="compositionally biased region" description="Polar residues" evidence="1">
    <location>
        <begin position="15"/>
        <end position="25"/>
    </location>
</feature>
<dbReference type="Proteomes" id="UP000645828">
    <property type="component" value="Unassembled WGS sequence"/>
</dbReference>